<accession>A0AAD5RRY2</accession>
<organism evidence="2 3">
    <name type="scientific">Zalerion maritima</name>
    <dbReference type="NCBI Taxonomy" id="339359"/>
    <lineage>
        <taxon>Eukaryota</taxon>
        <taxon>Fungi</taxon>
        <taxon>Dikarya</taxon>
        <taxon>Ascomycota</taxon>
        <taxon>Pezizomycotina</taxon>
        <taxon>Sordariomycetes</taxon>
        <taxon>Lulworthiomycetidae</taxon>
        <taxon>Lulworthiales</taxon>
        <taxon>Lulworthiaceae</taxon>
        <taxon>Zalerion</taxon>
    </lineage>
</organism>
<dbReference type="AlphaFoldDB" id="A0AAD5RRY2"/>
<sequence>MSTELLMRPVIPPPPPIVISSSPRRQYASPYQSPPMTQRGTFRNWVRRRISYSPGPRIQFHYMSDLRLWETDYAVPLQPTGQFKRAPRWRCKKEKKRAECLILAGNCFRLKDEKKTIAWLKRTAELYDHILVVPGIGEFYGDTIANGVRLIEKITRRQGVWEAPTAPEPDKLANVHFLNRARFDIPRSDVSVVGCTFFSSISPQQVETAREHCEAFRMIDEWDIGHHNLMHTVDSRWLKNEVRSLNEIGRRSVVVTHHAPSLVGTIREEDSNHCEALGSDCFSPGKWDGAEVWVYGGTRMSNIIYTVDGLKVISNQPRDGLKEPQDNHGGGKKDAEWSRNRHFRVARMSEWNVRGILAERKQMRRSRSRSTTPGGEDAADIVNSGSDLELGTSNEEPAGAEWGHAEANMEPNPRWTADTLVLPLPMTEEQAAAYLADLQRWYYTSRPGDE</sequence>
<evidence type="ECO:0000256" key="1">
    <source>
        <dbReference type="SAM" id="MobiDB-lite"/>
    </source>
</evidence>
<dbReference type="Proteomes" id="UP001201980">
    <property type="component" value="Unassembled WGS sequence"/>
</dbReference>
<evidence type="ECO:0000313" key="2">
    <source>
        <dbReference type="EMBL" id="KAJ2902844.1"/>
    </source>
</evidence>
<comment type="caution">
    <text evidence="2">The sequence shown here is derived from an EMBL/GenBank/DDBJ whole genome shotgun (WGS) entry which is preliminary data.</text>
</comment>
<feature type="compositionally biased region" description="Basic and acidic residues" evidence="1">
    <location>
        <begin position="319"/>
        <end position="339"/>
    </location>
</feature>
<feature type="region of interest" description="Disordered" evidence="1">
    <location>
        <begin position="362"/>
        <end position="398"/>
    </location>
</feature>
<name>A0AAD5RRY2_9PEZI</name>
<dbReference type="EMBL" id="JAKWBI020000100">
    <property type="protein sequence ID" value="KAJ2902844.1"/>
    <property type="molecule type" value="Genomic_DNA"/>
</dbReference>
<protein>
    <submittedName>
        <fullName evidence="2">Ser/Thr protein phosphatase-like protein superfamily</fullName>
    </submittedName>
</protein>
<dbReference type="PANTHER" id="PTHR37844">
    <property type="entry name" value="SER/THR PROTEIN PHOSPHATASE SUPERFAMILY (AFU_ORTHOLOGUE AFUA_1G14840)"/>
    <property type="match status" value="1"/>
</dbReference>
<gene>
    <name evidence="2" type="ORF">MKZ38_000038</name>
</gene>
<proteinExistence type="predicted"/>
<reference evidence="2" key="1">
    <citation type="submission" date="2022-07" db="EMBL/GenBank/DDBJ databases">
        <title>Draft genome sequence of Zalerion maritima ATCC 34329, a (micro)plastics degrading marine fungus.</title>
        <authorList>
            <person name="Paco A."/>
            <person name="Goncalves M.F.M."/>
            <person name="Rocha-Santos T.A.P."/>
            <person name="Alves A."/>
        </authorList>
    </citation>
    <scope>NUCLEOTIDE SEQUENCE</scope>
    <source>
        <strain evidence="2">ATCC 34329</strain>
    </source>
</reference>
<dbReference type="PANTHER" id="PTHR37844:SF1">
    <property type="entry name" value="CALCINEURIN-LIKE PHOSPHOESTERASE DOMAIN-CONTAINING PROTEIN"/>
    <property type="match status" value="1"/>
</dbReference>
<evidence type="ECO:0000313" key="3">
    <source>
        <dbReference type="Proteomes" id="UP001201980"/>
    </source>
</evidence>
<keyword evidence="3" id="KW-1185">Reference proteome</keyword>
<feature type="compositionally biased region" description="Polar residues" evidence="1">
    <location>
        <begin position="383"/>
        <end position="395"/>
    </location>
</feature>
<feature type="region of interest" description="Disordered" evidence="1">
    <location>
        <begin position="316"/>
        <end position="339"/>
    </location>
</feature>